<keyword evidence="4" id="KW-1185">Reference proteome</keyword>
<name>A0AAW5A3V0_9PSED</name>
<dbReference type="EMBL" id="WKEW01000006">
    <property type="protein sequence ID" value="MCF5056068.1"/>
    <property type="molecule type" value="Genomic_DNA"/>
</dbReference>
<dbReference type="InterPro" id="IPR044925">
    <property type="entry name" value="His-Me_finger_sf"/>
</dbReference>
<evidence type="ECO:0000259" key="2">
    <source>
        <dbReference type="Pfam" id="PF13392"/>
    </source>
</evidence>
<sequence length="181" mass="20083">MREIPVPAGVSLDSIEWRPCHASADYEVSEYGHVRRRTPGRRTFPGKILSFCWHHAGYPRFKLTINGKHAHFEAHRLVAMAFLEPPSIGRNEVAHVDGDPANTHYTNLCWKTHAENESDKIGHGTAPAGVKNGGAKLNDDLVLDIRARRTAGASLTAIGREFGVAFQTISKIVNRKSWSHI</sequence>
<dbReference type="Proteomes" id="UP000814172">
    <property type="component" value="Unassembled WGS sequence"/>
</dbReference>
<dbReference type="AlphaFoldDB" id="A0AAW5A3V0"/>
<comment type="caution">
    <text evidence="3">The sequence shown here is derived from an EMBL/GenBank/DDBJ whole genome shotgun (WGS) entry which is preliminary data.</text>
</comment>
<dbReference type="SUPFAM" id="SSF54060">
    <property type="entry name" value="His-Me finger endonucleases"/>
    <property type="match status" value="1"/>
</dbReference>
<protein>
    <recommendedName>
        <fullName evidence="5">HNH endonuclease</fullName>
    </recommendedName>
</protein>
<dbReference type="GO" id="GO:0016788">
    <property type="term" value="F:hydrolase activity, acting on ester bonds"/>
    <property type="evidence" value="ECO:0007669"/>
    <property type="project" value="InterPro"/>
</dbReference>
<dbReference type="Pfam" id="PF07463">
    <property type="entry name" value="NUMOD4"/>
    <property type="match status" value="1"/>
</dbReference>
<evidence type="ECO:0000313" key="3">
    <source>
        <dbReference type="EMBL" id="MCF5056068.1"/>
    </source>
</evidence>
<evidence type="ECO:0000259" key="1">
    <source>
        <dbReference type="Pfam" id="PF07463"/>
    </source>
</evidence>
<evidence type="ECO:0000313" key="4">
    <source>
        <dbReference type="Proteomes" id="UP000814172"/>
    </source>
</evidence>
<accession>A0AAW5A3V0</accession>
<evidence type="ECO:0008006" key="5">
    <source>
        <dbReference type="Google" id="ProtNLM"/>
    </source>
</evidence>
<dbReference type="RefSeq" id="WP_236299065.1">
    <property type="nucleotide sequence ID" value="NZ_CAXAPX010000027.1"/>
</dbReference>
<organism evidence="3 4">
    <name type="scientific">Pseudomonas proteolytica</name>
    <dbReference type="NCBI Taxonomy" id="219574"/>
    <lineage>
        <taxon>Bacteria</taxon>
        <taxon>Pseudomonadati</taxon>
        <taxon>Pseudomonadota</taxon>
        <taxon>Gammaproteobacteria</taxon>
        <taxon>Pseudomonadales</taxon>
        <taxon>Pseudomonadaceae</taxon>
        <taxon>Pseudomonas</taxon>
    </lineage>
</organism>
<dbReference type="Pfam" id="PF13392">
    <property type="entry name" value="HNH_3"/>
    <property type="match status" value="1"/>
</dbReference>
<dbReference type="InterPro" id="IPR010902">
    <property type="entry name" value="NUMOD4"/>
</dbReference>
<reference evidence="3 4" key="1">
    <citation type="submission" date="2019-11" db="EMBL/GenBank/DDBJ databases">
        <title>Epiphytic Pseudomonas syringae from cherry orchards.</title>
        <authorList>
            <person name="Hulin M.T."/>
        </authorList>
    </citation>
    <scope>NUCLEOTIDE SEQUENCE [LARGE SCALE GENOMIC DNA]</scope>
    <source>
        <strain evidence="3 4">PA-6-9F</strain>
    </source>
</reference>
<dbReference type="InterPro" id="IPR003615">
    <property type="entry name" value="HNH_nuc"/>
</dbReference>
<dbReference type="Gene3D" id="3.90.75.20">
    <property type="match status" value="1"/>
</dbReference>
<feature type="domain" description="HNH nuclease" evidence="2">
    <location>
        <begin position="74"/>
        <end position="117"/>
    </location>
</feature>
<feature type="domain" description="NUMOD4" evidence="1">
    <location>
        <begin position="16"/>
        <end position="64"/>
    </location>
</feature>
<gene>
    <name evidence="3" type="ORF">GIW75_03630</name>
</gene>
<proteinExistence type="predicted"/>